<name>A0A371NVB8_9MICO</name>
<feature type="domain" description="DUF4350" evidence="3">
    <location>
        <begin position="67"/>
        <end position="231"/>
    </location>
</feature>
<dbReference type="RefSeq" id="WP_116241309.1">
    <property type="nucleotide sequence ID" value="NZ_QUAB01000033.1"/>
</dbReference>
<feature type="transmembrane region" description="Helical" evidence="2">
    <location>
        <begin position="31"/>
        <end position="53"/>
    </location>
</feature>
<keyword evidence="2" id="KW-0472">Membrane</keyword>
<dbReference type="AlphaFoldDB" id="A0A371NVB8"/>
<sequence>MTLVESPPQPAGAGSGASTAAERPRGRWRRLVAWLVVLLILIGGTAIAARLVISPTASGSMLDPEGPGDNGARALAEILRQQGIEVTVVRSRTEARSELDDGSTLAMADPAYLTDEAVQELVADAQRAVLLSSSARMLRLFQLGEYASGLSAEAVADCDLPEFARVGTIVPGRMFTPADGIDGCFTGEDGSAAVLSDDASSRRISLVDGTALFTNGHLAENGNAALGLALLGQTGRVVWYVPSPTDSDISGDTPDTLGSLTPGWVTPAIVTLLLAGLAAAFWRGRRFGPLVAETLPVTVRASETMHGRARLTAKAADAAHAAEAIREGTVRRLAKRLALGDRVAAREVADAAADRLRIPRGSLQDLLAGPPPTGDQQLVDLARRLAELEDAVDTALHPDLRAPNPDDPSRSGRTTP</sequence>
<organism evidence="4 5">
    <name type="scientific">Microbacterium bovistercoris</name>
    <dbReference type="NCBI Taxonomy" id="2293570"/>
    <lineage>
        <taxon>Bacteria</taxon>
        <taxon>Bacillati</taxon>
        <taxon>Actinomycetota</taxon>
        <taxon>Actinomycetes</taxon>
        <taxon>Micrococcales</taxon>
        <taxon>Microbacteriaceae</taxon>
        <taxon>Microbacterium</taxon>
    </lineage>
</organism>
<keyword evidence="5" id="KW-1185">Reference proteome</keyword>
<reference evidence="4 5" key="1">
    <citation type="submission" date="2018-08" db="EMBL/GenBank/DDBJ databases">
        <title>Isolation, diversity and antifungal activity of Actinobacteria from cow dung.</title>
        <authorList>
            <person name="Ling L."/>
        </authorList>
    </citation>
    <scope>NUCLEOTIDE SEQUENCE [LARGE SCALE GENOMIC DNA]</scope>
    <source>
        <strain evidence="4 5">NEAU-LLE</strain>
    </source>
</reference>
<evidence type="ECO:0000313" key="5">
    <source>
        <dbReference type="Proteomes" id="UP000262172"/>
    </source>
</evidence>
<feature type="region of interest" description="Disordered" evidence="1">
    <location>
        <begin position="1"/>
        <end position="21"/>
    </location>
</feature>
<dbReference type="InterPro" id="IPR025646">
    <property type="entry name" value="DUF4350"/>
</dbReference>
<evidence type="ECO:0000313" key="4">
    <source>
        <dbReference type="EMBL" id="REJ06532.1"/>
    </source>
</evidence>
<gene>
    <name evidence="4" type="ORF">DY023_05330</name>
</gene>
<evidence type="ECO:0000256" key="2">
    <source>
        <dbReference type="SAM" id="Phobius"/>
    </source>
</evidence>
<evidence type="ECO:0000259" key="3">
    <source>
        <dbReference type="Pfam" id="PF14258"/>
    </source>
</evidence>
<keyword evidence="2" id="KW-0812">Transmembrane</keyword>
<protein>
    <submittedName>
        <fullName evidence="4">DUF4350 domain-containing protein</fullName>
    </submittedName>
</protein>
<keyword evidence="2" id="KW-1133">Transmembrane helix</keyword>
<feature type="region of interest" description="Disordered" evidence="1">
    <location>
        <begin position="392"/>
        <end position="416"/>
    </location>
</feature>
<dbReference type="Proteomes" id="UP000262172">
    <property type="component" value="Unassembled WGS sequence"/>
</dbReference>
<dbReference type="EMBL" id="QUAB01000033">
    <property type="protein sequence ID" value="REJ06532.1"/>
    <property type="molecule type" value="Genomic_DNA"/>
</dbReference>
<evidence type="ECO:0000256" key="1">
    <source>
        <dbReference type="SAM" id="MobiDB-lite"/>
    </source>
</evidence>
<proteinExistence type="predicted"/>
<dbReference type="Pfam" id="PF14258">
    <property type="entry name" value="DUF4350"/>
    <property type="match status" value="1"/>
</dbReference>
<comment type="caution">
    <text evidence="4">The sequence shown here is derived from an EMBL/GenBank/DDBJ whole genome shotgun (WGS) entry which is preliminary data.</text>
</comment>
<dbReference type="OrthoDB" id="5241668at2"/>
<accession>A0A371NVB8</accession>